<dbReference type="Proteomes" id="UP000221165">
    <property type="component" value="Unassembled WGS sequence"/>
</dbReference>
<dbReference type="GeneID" id="94430689"/>
<feature type="transmembrane region" description="Helical" evidence="1">
    <location>
        <begin position="15"/>
        <end position="39"/>
    </location>
</feature>
<evidence type="ECO:0008006" key="4">
    <source>
        <dbReference type="Google" id="ProtNLM"/>
    </source>
</evidence>
<evidence type="ECO:0000256" key="1">
    <source>
        <dbReference type="SAM" id="Phobius"/>
    </source>
</evidence>
<evidence type="ECO:0000313" key="2">
    <source>
        <dbReference type="EMBL" id="PHJ18840.1"/>
    </source>
</evidence>
<dbReference type="VEuPathDB" id="ToxoDB:CSUI_007332"/>
<keyword evidence="1" id="KW-1133">Transmembrane helix</keyword>
<dbReference type="EMBL" id="MIGC01003843">
    <property type="protein sequence ID" value="PHJ18840.1"/>
    <property type="molecule type" value="Genomic_DNA"/>
</dbReference>
<keyword evidence="3" id="KW-1185">Reference proteome</keyword>
<accession>A0A2C6KEC2</accession>
<comment type="caution">
    <text evidence="2">The sequence shown here is derived from an EMBL/GenBank/DDBJ whole genome shotgun (WGS) entry which is preliminary data.</text>
</comment>
<reference evidence="2 3" key="1">
    <citation type="journal article" date="2017" name="Int. J. Parasitol.">
        <title>The genome of the protozoan parasite Cystoisospora suis and a reverse vaccinology approach to identify vaccine candidates.</title>
        <authorList>
            <person name="Palmieri N."/>
            <person name="Shrestha A."/>
            <person name="Ruttkowski B."/>
            <person name="Beck T."/>
            <person name="Vogl C."/>
            <person name="Tomley F."/>
            <person name="Blake D.P."/>
            <person name="Joachim A."/>
        </authorList>
    </citation>
    <scope>NUCLEOTIDE SEQUENCE [LARGE SCALE GENOMIC DNA]</scope>
    <source>
        <strain evidence="2 3">Wien I</strain>
    </source>
</reference>
<keyword evidence="1" id="KW-0472">Membrane</keyword>
<dbReference type="AlphaFoldDB" id="A0A2C6KEC2"/>
<name>A0A2C6KEC2_9APIC</name>
<evidence type="ECO:0000313" key="3">
    <source>
        <dbReference type="Proteomes" id="UP000221165"/>
    </source>
</evidence>
<keyword evidence="1" id="KW-0812">Transmembrane</keyword>
<proteinExistence type="predicted"/>
<protein>
    <recommendedName>
        <fullName evidence="4">Transmembrane protein</fullName>
    </recommendedName>
</protein>
<organism evidence="2 3">
    <name type="scientific">Cystoisospora suis</name>
    <dbReference type="NCBI Taxonomy" id="483139"/>
    <lineage>
        <taxon>Eukaryota</taxon>
        <taxon>Sar</taxon>
        <taxon>Alveolata</taxon>
        <taxon>Apicomplexa</taxon>
        <taxon>Conoidasida</taxon>
        <taxon>Coccidia</taxon>
        <taxon>Eucoccidiorida</taxon>
        <taxon>Eimeriorina</taxon>
        <taxon>Sarcocystidae</taxon>
        <taxon>Cystoisospora</taxon>
    </lineage>
</organism>
<dbReference type="RefSeq" id="XP_067920545.1">
    <property type="nucleotide sequence ID" value="XM_068067478.1"/>
</dbReference>
<gene>
    <name evidence="2" type="ORF">CSUI_007332</name>
</gene>
<feature type="non-terminal residue" evidence="2">
    <location>
        <position position="1"/>
    </location>
</feature>
<sequence>SVSSLRKQARRGESFLFSLCVFFRLSFLSLFSPFCLLSWRVSISLSTSLSISLSTSLSFSLSLSLHLSI</sequence>